<organism evidence="1 2">
    <name type="scientific">Saccharomonospora xinjiangensis XJ-54</name>
    <dbReference type="NCBI Taxonomy" id="882086"/>
    <lineage>
        <taxon>Bacteria</taxon>
        <taxon>Bacillati</taxon>
        <taxon>Actinomycetota</taxon>
        <taxon>Actinomycetes</taxon>
        <taxon>Pseudonocardiales</taxon>
        <taxon>Pseudonocardiaceae</taxon>
        <taxon>Saccharomonospora</taxon>
    </lineage>
</organism>
<dbReference type="RefSeq" id="WP_006238240.1">
    <property type="nucleotide sequence ID" value="NZ_JH636049.1"/>
</dbReference>
<protein>
    <submittedName>
        <fullName evidence="1">Uncharacterized protein</fullName>
    </submittedName>
</protein>
<dbReference type="OrthoDB" id="3688443at2"/>
<gene>
    <name evidence="1" type="ORF">SacxiDRAFT_1850</name>
</gene>
<keyword evidence="2" id="KW-1185">Reference proteome</keyword>
<dbReference type="eggNOG" id="ENOG502ZG2D">
    <property type="taxonomic scope" value="Bacteria"/>
</dbReference>
<dbReference type="EMBL" id="JH636049">
    <property type="protein sequence ID" value="EID54091.1"/>
    <property type="molecule type" value="Genomic_DNA"/>
</dbReference>
<sequence length="244" mass="26521">MPPTLEELETSWNDLFSEAKDAVGDIEDYFRQIDDATSVVVETLSSAVKEGVKKLGEIKDDLVAMYNEAEAHQLPVISLMRQSFAWLDSVKSPISDLSPKVTIWRDQNLSSWKGGAGRAYLIEKTGQQRAAIDDAWQNADKISAWLMDIAERNVDYMLEFVDKLGVILGQYVGAAAAAGTLIGIAEAIGDAADMVAQLFADMVDLLTDVASRFMAAVSDERKIDSITSDNSALPGGKWPESVVG</sequence>
<evidence type="ECO:0000313" key="2">
    <source>
        <dbReference type="Proteomes" id="UP000004691"/>
    </source>
</evidence>
<name>I0V1T8_9PSEU</name>
<proteinExistence type="predicted"/>
<accession>I0V1T8</accession>
<evidence type="ECO:0000313" key="1">
    <source>
        <dbReference type="EMBL" id="EID54091.1"/>
    </source>
</evidence>
<dbReference type="HOGENOM" id="CLU_1137398_0_0_11"/>
<reference evidence="1 2" key="1">
    <citation type="submission" date="2012-01" db="EMBL/GenBank/DDBJ databases">
        <title>Improved High-Quality Draft sequence of Saccharomonospora xinjiangensis XJ-54.</title>
        <authorList>
            <consortium name="US DOE Joint Genome Institute"/>
            <person name="Lucas S."/>
            <person name="Han J."/>
            <person name="Lapidus A."/>
            <person name="Cheng J.-F."/>
            <person name="Goodwin L."/>
            <person name="Pitluck S."/>
            <person name="Peters L."/>
            <person name="Mikhailova N."/>
            <person name="Teshima H."/>
            <person name="Detter J.C."/>
            <person name="Han C."/>
            <person name="Tapia R."/>
            <person name="Land M."/>
            <person name="Hauser L."/>
            <person name="Kyrpides N."/>
            <person name="Ivanova N."/>
            <person name="Pagani I."/>
            <person name="Brambilla E.-M."/>
            <person name="Klenk H.-P."/>
            <person name="Woyke T."/>
        </authorList>
    </citation>
    <scope>NUCLEOTIDE SEQUENCE [LARGE SCALE GENOMIC DNA]</scope>
    <source>
        <strain evidence="1 2">XJ-54</strain>
    </source>
</reference>
<dbReference type="AlphaFoldDB" id="I0V1T8"/>
<dbReference type="STRING" id="882086.SacxiDRAFT_1850"/>
<dbReference type="Proteomes" id="UP000004691">
    <property type="component" value="Unassembled WGS sequence"/>
</dbReference>